<dbReference type="EMBL" id="CP118224">
    <property type="protein sequence ID" value="WMC11750.1"/>
    <property type="molecule type" value="Genomic_DNA"/>
</dbReference>
<proteinExistence type="predicted"/>
<reference evidence="2 3" key="1">
    <citation type="submission" date="2023-02" db="EMBL/GenBank/DDBJ databases">
        <title>Complete genome sequence of a novel bacterium Oceanimonas sp. NTOU-MSR1 isolated from marine coast sediment.</title>
        <authorList>
            <person name="Yang H.-T."/>
            <person name="Chen Y.-L."/>
            <person name="Ho Y.-N."/>
        </authorList>
    </citation>
    <scope>NUCLEOTIDE SEQUENCE [LARGE SCALE GENOMIC DNA]</scope>
    <source>
        <strain evidence="2 3">NTOU-MSR1</strain>
    </source>
</reference>
<feature type="compositionally biased region" description="Low complexity" evidence="1">
    <location>
        <begin position="132"/>
        <end position="143"/>
    </location>
</feature>
<protein>
    <submittedName>
        <fullName evidence="2">Uncharacterized protein</fullName>
    </submittedName>
</protein>
<dbReference type="Proteomes" id="UP001223802">
    <property type="component" value="Chromosome"/>
</dbReference>
<gene>
    <name evidence="2" type="ORF">PU634_05125</name>
</gene>
<evidence type="ECO:0000313" key="3">
    <source>
        <dbReference type="Proteomes" id="UP001223802"/>
    </source>
</evidence>
<name>A0AA50KRI4_9GAMM</name>
<sequence>MSKVLIIGAAPAVGASAMAELVKQLEGEFQSGVLLEVTSFAPFNLSLPEIGLMCRPYAVERVILRDLQALHSAMHSAMQIAQLNKVERLVSVRVLSGEADQADEGPAEQGGQADDDAAKGDDAQGGEEPEQAEGQAEQGGQAAKPKSATGSRGKAK</sequence>
<organism evidence="2 3">
    <name type="scientific">Oceanimonas pelagia</name>
    <dbReference type="NCBI Taxonomy" id="3028314"/>
    <lineage>
        <taxon>Bacteria</taxon>
        <taxon>Pseudomonadati</taxon>
        <taxon>Pseudomonadota</taxon>
        <taxon>Gammaproteobacteria</taxon>
        <taxon>Aeromonadales</taxon>
        <taxon>Aeromonadaceae</taxon>
        <taxon>Oceanimonas</taxon>
    </lineage>
</organism>
<keyword evidence="3" id="KW-1185">Reference proteome</keyword>
<accession>A0AA50KRI4</accession>
<evidence type="ECO:0000313" key="2">
    <source>
        <dbReference type="EMBL" id="WMC11750.1"/>
    </source>
</evidence>
<feature type="region of interest" description="Disordered" evidence="1">
    <location>
        <begin position="97"/>
        <end position="156"/>
    </location>
</feature>
<dbReference type="AlphaFoldDB" id="A0AA50KRI4"/>
<dbReference type="RefSeq" id="WP_306762985.1">
    <property type="nucleotide sequence ID" value="NZ_CP118224.1"/>
</dbReference>
<dbReference type="KEGG" id="ope:PU634_05125"/>
<evidence type="ECO:0000256" key="1">
    <source>
        <dbReference type="SAM" id="MobiDB-lite"/>
    </source>
</evidence>